<proteinExistence type="predicted"/>
<dbReference type="EC" id="2.7.7.7" evidence="1"/>
<evidence type="ECO:0000256" key="2">
    <source>
        <dbReference type="ARBA" id="ARBA00022705"/>
    </source>
</evidence>
<evidence type="ECO:0000313" key="7">
    <source>
        <dbReference type="Proteomes" id="UP000216825"/>
    </source>
</evidence>
<dbReference type="Pfam" id="PF00476">
    <property type="entry name" value="DNA_pol_A"/>
    <property type="match status" value="1"/>
</dbReference>
<keyword evidence="6" id="KW-0808">Transferase</keyword>
<dbReference type="PANTHER" id="PTHR10133">
    <property type="entry name" value="DNA POLYMERASE I"/>
    <property type="match status" value="1"/>
</dbReference>
<dbReference type="SUPFAM" id="SSF56672">
    <property type="entry name" value="DNA/RNA polymerases"/>
    <property type="match status" value="1"/>
</dbReference>
<dbReference type="EMBL" id="CP059343">
    <property type="protein sequence ID" value="QMS55546.1"/>
    <property type="molecule type" value="Genomic_DNA"/>
</dbReference>
<organism evidence="6 7">
    <name type="scientific">Kocuria varians</name>
    <name type="common">Micrococcus varians</name>
    <dbReference type="NCBI Taxonomy" id="1272"/>
    <lineage>
        <taxon>Bacteria</taxon>
        <taxon>Bacillati</taxon>
        <taxon>Actinomycetota</taxon>
        <taxon>Actinomycetes</taxon>
        <taxon>Micrococcales</taxon>
        <taxon>Micrococcaceae</taxon>
        <taxon>Kocuria</taxon>
    </lineage>
</organism>
<sequence length="621" mass="66535">MKPMHIVVAAAEPGTWVLRVVSPDGERAGDDLTVTDAEFPRLVAQREGAAHRAGVAPPVWTWLDTSAPAALLNTAGVWVMRCRDLGLCSTILTTASTAPGSGATAAPAPSGSTGPGATSNTGSPRAGDGRQGTTTATDPESNAPHPLDYQPVVDPPDPRHVPGSRAPVAANQGSLFAVASETGPGVDELTAELAAQTRACASARNPARMERLLGLESQGALVAEEMRHRGIPWNAEVHRAILEDLLGPEPRGEERPARMQELAEQVRTVLAAPTLNPDSPVELLKALRNAGVDVDTTRAWKLKDWTLVNGQPQEQRVAVVAPVLEYKKLSRVFSATGWHWLQTWVQDGRFHPEYVVGGVVTGRWAARGGGALQIPKYIRDAVRAEPGRALVVADAAQLEPRVLAILARDDALAEASRGRDLYASIAEQGRARGTELTERADAKIALLGAMYGATSGAAGRFMPQLMRLFPRAVGYVEHAARVGERGQQVCTYLGRWSPAPGPEWFEVQRATDTEAGEHRATREARSHGRFSRNFVVQGSAAEWALAWLGHIRQGLHRAGLDAQLVFFLHDEVMVDCTAEHAEQVRELVVDAAEQAVRTVFGTVPVEVPVATNVVTSYADAK</sequence>
<dbReference type="NCBIfam" id="NF011538">
    <property type="entry name" value="PRK14975.1-1"/>
    <property type="match status" value="1"/>
</dbReference>
<dbReference type="Gene3D" id="3.30.70.370">
    <property type="match status" value="1"/>
</dbReference>
<protein>
    <recommendedName>
        <fullName evidence="1">DNA-directed DNA polymerase</fullName>
        <ecNumber evidence="1">2.7.7.7</ecNumber>
    </recommendedName>
</protein>
<dbReference type="InterPro" id="IPR001098">
    <property type="entry name" value="DNA-dir_DNA_pol_A_palm_dom"/>
</dbReference>
<dbReference type="Proteomes" id="UP000216825">
    <property type="component" value="Chromosome"/>
</dbReference>
<evidence type="ECO:0000256" key="1">
    <source>
        <dbReference type="ARBA" id="ARBA00012417"/>
    </source>
</evidence>
<accession>A0A7D7KXR6</accession>
<feature type="compositionally biased region" description="Low complexity" evidence="4">
    <location>
        <begin position="97"/>
        <end position="124"/>
    </location>
</feature>
<gene>
    <name evidence="6" type="primary">polA_1</name>
    <name evidence="6" type="ORF">CIB50_0000231</name>
</gene>
<dbReference type="GO" id="GO:0003677">
    <property type="term" value="F:DNA binding"/>
    <property type="evidence" value="ECO:0007669"/>
    <property type="project" value="InterPro"/>
</dbReference>
<dbReference type="AlphaFoldDB" id="A0A7D7KXR6"/>
<dbReference type="GO" id="GO:0006302">
    <property type="term" value="P:double-strand break repair"/>
    <property type="evidence" value="ECO:0007669"/>
    <property type="project" value="TreeGrafter"/>
</dbReference>
<dbReference type="CDD" id="cd06444">
    <property type="entry name" value="DNA_pol_A"/>
    <property type="match status" value="1"/>
</dbReference>
<comment type="catalytic activity">
    <reaction evidence="3">
        <text>DNA(n) + a 2'-deoxyribonucleoside 5'-triphosphate = DNA(n+1) + diphosphate</text>
        <dbReference type="Rhea" id="RHEA:22508"/>
        <dbReference type="Rhea" id="RHEA-COMP:17339"/>
        <dbReference type="Rhea" id="RHEA-COMP:17340"/>
        <dbReference type="ChEBI" id="CHEBI:33019"/>
        <dbReference type="ChEBI" id="CHEBI:61560"/>
        <dbReference type="ChEBI" id="CHEBI:173112"/>
        <dbReference type="EC" id="2.7.7.7"/>
    </reaction>
</comment>
<dbReference type="GO" id="GO:0006261">
    <property type="term" value="P:DNA-templated DNA replication"/>
    <property type="evidence" value="ECO:0007669"/>
    <property type="project" value="InterPro"/>
</dbReference>
<dbReference type="GO" id="GO:0003887">
    <property type="term" value="F:DNA-directed DNA polymerase activity"/>
    <property type="evidence" value="ECO:0007669"/>
    <property type="project" value="UniProtKB-EC"/>
</dbReference>
<dbReference type="KEGG" id="kvr:CIB50_0000231"/>
<feature type="compositionally biased region" description="Polar residues" evidence="4">
    <location>
        <begin position="131"/>
        <end position="140"/>
    </location>
</feature>
<dbReference type="SMART" id="SM00482">
    <property type="entry name" value="POLAc"/>
    <property type="match status" value="1"/>
</dbReference>
<reference evidence="6 7" key="2">
    <citation type="submission" date="2020-07" db="EMBL/GenBank/DDBJ databases">
        <title>Genome of starter culture bacteria Kocuria salsicia reveals its technological properties and safety for usage in meat industry.</title>
        <authorList>
            <person name="Michael M."/>
            <person name="Konstantin K."/>
            <person name="Evgenii K."/>
            <person name="Galina S."/>
            <person name="Oksana K."/>
            <person name="Andrei L."/>
        </authorList>
    </citation>
    <scope>NUCLEOTIDE SEQUENCE [LARGE SCALE GENOMIC DNA]</scope>
    <source>
        <strain evidence="6 7">80</strain>
    </source>
</reference>
<dbReference type="RefSeq" id="WP_258924165.1">
    <property type="nucleotide sequence ID" value="NZ_CP059343.1"/>
</dbReference>
<dbReference type="InterPro" id="IPR002298">
    <property type="entry name" value="DNA_polymerase_A"/>
</dbReference>
<keyword evidence="2" id="KW-0235">DNA replication</keyword>
<feature type="region of interest" description="Disordered" evidence="4">
    <location>
        <begin position="97"/>
        <end position="167"/>
    </location>
</feature>
<dbReference type="PRINTS" id="PR00868">
    <property type="entry name" value="DNAPOLI"/>
</dbReference>
<evidence type="ECO:0000256" key="4">
    <source>
        <dbReference type="SAM" id="MobiDB-lite"/>
    </source>
</evidence>
<keyword evidence="6" id="KW-0548">Nucleotidyltransferase</keyword>
<keyword evidence="7" id="KW-1185">Reference proteome</keyword>
<name>A0A7D7KXR6_KOCVA</name>
<evidence type="ECO:0000259" key="5">
    <source>
        <dbReference type="SMART" id="SM00482"/>
    </source>
</evidence>
<evidence type="ECO:0000256" key="3">
    <source>
        <dbReference type="ARBA" id="ARBA00049244"/>
    </source>
</evidence>
<dbReference type="Gene3D" id="1.10.150.20">
    <property type="entry name" value="5' to 3' exonuclease, C-terminal subdomain"/>
    <property type="match status" value="1"/>
</dbReference>
<feature type="domain" description="DNA-directed DNA polymerase family A palm" evidence="5">
    <location>
        <begin position="375"/>
        <end position="580"/>
    </location>
</feature>
<evidence type="ECO:0000313" key="6">
    <source>
        <dbReference type="EMBL" id="QMS55546.1"/>
    </source>
</evidence>
<reference evidence="7" key="1">
    <citation type="submission" date="2017-08" db="EMBL/GenBank/DDBJ databases">
        <title>Draft Genome Sequence of Kocuria varians 80.</title>
        <authorList>
            <person name="Minaev M."/>
            <person name="Kurbakov K.A."/>
            <person name="Solodovnikova G.I."/>
            <person name="Kuznetsova O.A."/>
            <person name="Lisitsyn A.B."/>
        </authorList>
    </citation>
    <scope>NUCLEOTIDE SEQUENCE [LARGE SCALE GENOMIC DNA]</scope>
    <source>
        <strain evidence="7">80</strain>
    </source>
</reference>
<dbReference type="PANTHER" id="PTHR10133:SF27">
    <property type="entry name" value="DNA POLYMERASE NU"/>
    <property type="match status" value="1"/>
</dbReference>
<dbReference type="InterPro" id="IPR043502">
    <property type="entry name" value="DNA/RNA_pol_sf"/>
</dbReference>